<reference evidence="2" key="3">
    <citation type="submission" date="2025-09" db="UniProtKB">
        <authorList>
            <consortium name="Ensembl"/>
        </authorList>
    </citation>
    <scope>IDENTIFICATION</scope>
</reference>
<reference evidence="2" key="1">
    <citation type="submission" date="2014-08" db="EMBL/GenBank/DDBJ databases">
        <authorList>
            <person name="Senf B."/>
            <person name="Petzold A."/>
            <person name="Downie B.R."/>
            <person name="Koch P."/>
            <person name="Platzer M."/>
        </authorList>
    </citation>
    <scope>NUCLEOTIDE SEQUENCE [LARGE SCALE GENOMIC DNA]</scope>
    <source>
        <strain evidence="2">GRZ</strain>
    </source>
</reference>
<accession>A0A8C6PTA9</accession>
<protein>
    <submittedName>
        <fullName evidence="2">Uncharacterized protein</fullName>
    </submittedName>
</protein>
<dbReference type="AlphaFoldDB" id="A0A8C6PTA9"/>
<reference evidence="2" key="2">
    <citation type="submission" date="2025-08" db="UniProtKB">
        <authorList>
            <consortium name="Ensembl"/>
        </authorList>
    </citation>
    <scope>IDENTIFICATION</scope>
</reference>
<organism evidence="2 3">
    <name type="scientific">Nothobranchius furzeri</name>
    <name type="common">Turquoise killifish</name>
    <dbReference type="NCBI Taxonomy" id="105023"/>
    <lineage>
        <taxon>Eukaryota</taxon>
        <taxon>Metazoa</taxon>
        <taxon>Chordata</taxon>
        <taxon>Craniata</taxon>
        <taxon>Vertebrata</taxon>
        <taxon>Euteleostomi</taxon>
        <taxon>Actinopterygii</taxon>
        <taxon>Neopterygii</taxon>
        <taxon>Teleostei</taxon>
        <taxon>Neoteleostei</taxon>
        <taxon>Acanthomorphata</taxon>
        <taxon>Ovalentaria</taxon>
        <taxon>Atherinomorphae</taxon>
        <taxon>Cyprinodontiformes</taxon>
        <taxon>Nothobranchiidae</taxon>
        <taxon>Nothobranchius</taxon>
    </lineage>
</organism>
<sequence>MKILVVLLLVFFTGQRTSFFQVPYQHQVEMVQNAFWDYVGKTTMTSKEYVWHIRKSAPGKNLELISTSIEAIYGFFNTVYTQVVLWTNDFYRKFCHEIDNLKYHMEEFMEDLEGGVLFHSTEMAAQLRCKMEDMKKYIAYYIESLDPKGLKECIMGQIQELHGEMYESCEYMQNYEHHQPDHHYHHHKHHYPKYTCDKNKIDEHMEEFQGIILLMVNNFEGQLDTTTNEINRKMAPRGKKLLNQSPLVVFTLSSFLRKRF</sequence>
<evidence type="ECO:0000313" key="2">
    <source>
        <dbReference type="Ensembl" id="ENSNFUP00015048613.1"/>
    </source>
</evidence>
<dbReference type="SUPFAM" id="SSF47162">
    <property type="entry name" value="Apolipoprotein"/>
    <property type="match status" value="1"/>
</dbReference>
<name>A0A8C6PTA9_NOTFU</name>
<dbReference type="Proteomes" id="UP000694548">
    <property type="component" value="Chromosome sgr19"/>
</dbReference>
<proteinExistence type="predicted"/>
<keyword evidence="3" id="KW-1185">Reference proteome</keyword>
<feature type="signal peptide" evidence="1">
    <location>
        <begin position="1"/>
        <end position="19"/>
    </location>
</feature>
<dbReference type="GeneTree" id="ENSGT00940000177483"/>
<dbReference type="Ensembl" id="ENSNFUT00015050722.1">
    <property type="protein sequence ID" value="ENSNFUP00015048613.1"/>
    <property type="gene ID" value="ENSNFUG00015022876.1"/>
</dbReference>
<keyword evidence="1" id="KW-0732">Signal</keyword>
<evidence type="ECO:0000256" key="1">
    <source>
        <dbReference type="SAM" id="SignalP"/>
    </source>
</evidence>
<dbReference type="Gene3D" id="1.20.120.20">
    <property type="entry name" value="Apolipoprotein"/>
    <property type="match status" value="1"/>
</dbReference>
<evidence type="ECO:0000313" key="3">
    <source>
        <dbReference type="Proteomes" id="UP000694548"/>
    </source>
</evidence>
<feature type="chain" id="PRO_5034669378" evidence="1">
    <location>
        <begin position="20"/>
        <end position="260"/>
    </location>
</feature>